<gene>
    <name evidence="16" type="ORF">J2W40_002546</name>
</gene>
<keyword evidence="6" id="KW-0408">Iron</keyword>
<keyword evidence="4" id="KW-0410">Iron transport</keyword>
<dbReference type="InterPro" id="IPR039426">
    <property type="entry name" value="TonB-dep_rcpt-like"/>
</dbReference>
<dbReference type="InterPro" id="IPR000531">
    <property type="entry name" value="Beta-barrel_TonB"/>
</dbReference>
<dbReference type="Proteomes" id="UP001267638">
    <property type="component" value="Unassembled WGS sequence"/>
</dbReference>
<proteinExistence type="inferred from homology"/>
<evidence type="ECO:0000256" key="13">
    <source>
        <dbReference type="SAM" id="SignalP"/>
    </source>
</evidence>
<dbReference type="InterPro" id="IPR036942">
    <property type="entry name" value="Beta-barrel_TonB_sf"/>
</dbReference>
<keyword evidence="10 11" id="KW-0998">Cell outer membrane</keyword>
<feature type="chain" id="PRO_5045999823" evidence="13">
    <location>
        <begin position="26"/>
        <end position="760"/>
    </location>
</feature>
<keyword evidence="9 11" id="KW-0472">Membrane</keyword>
<dbReference type="Gene3D" id="2.40.170.20">
    <property type="entry name" value="TonB-dependent receptor, beta-barrel domain"/>
    <property type="match status" value="1"/>
</dbReference>
<evidence type="ECO:0000313" key="16">
    <source>
        <dbReference type="EMBL" id="MDR7155710.1"/>
    </source>
</evidence>
<evidence type="ECO:0000256" key="4">
    <source>
        <dbReference type="ARBA" id="ARBA00022496"/>
    </source>
</evidence>
<dbReference type="Pfam" id="PF00593">
    <property type="entry name" value="TonB_dep_Rec_b-barrel"/>
    <property type="match status" value="1"/>
</dbReference>
<evidence type="ECO:0000256" key="9">
    <source>
        <dbReference type="ARBA" id="ARBA00023136"/>
    </source>
</evidence>
<organism evidence="16 17">
    <name type="scientific">Sphingobium xenophagum</name>
    <dbReference type="NCBI Taxonomy" id="121428"/>
    <lineage>
        <taxon>Bacteria</taxon>
        <taxon>Pseudomonadati</taxon>
        <taxon>Pseudomonadota</taxon>
        <taxon>Alphaproteobacteria</taxon>
        <taxon>Sphingomonadales</taxon>
        <taxon>Sphingomonadaceae</taxon>
        <taxon>Sphingobium</taxon>
    </lineage>
</organism>
<feature type="signal peptide" evidence="13">
    <location>
        <begin position="1"/>
        <end position="25"/>
    </location>
</feature>
<feature type="domain" description="TonB-dependent receptor-like beta-barrel" evidence="14">
    <location>
        <begin position="286"/>
        <end position="723"/>
    </location>
</feature>
<evidence type="ECO:0000313" key="17">
    <source>
        <dbReference type="Proteomes" id="UP001267638"/>
    </source>
</evidence>
<keyword evidence="13" id="KW-0732">Signal</keyword>
<dbReference type="PANTHER" id="PTHR32552:SF81">
    <property type="entry name" value="TONB-DEPENDENT OUTER MEMBRANE RECEPTOR"/>
    <property type="match status" value="1"/>
</dbReference>
<dbReference type="PANTHER" id="PTHR32552">
    <property type="entry name" value="FERRICHROME IRON RECEPTOR-RELATED"/>
    <property type="match status" value="1"/>
</dbReference>
<evidence type="ECO:0000256" key="10">
    <source>
        <dbReference type="ARBA" id="ARBA00023237"/>
    </source>
</evidence>
<name>A0ABU1X2A9_SPHXE</name>
<keyword evidence="7" id="KW-0406">Ion transport</keyword>
<keyword evidence="16" id="KW-0675">Receptor</keyword>
<comment type="caution">
    <text evidence="16">The sequence shown here is derived from an EMBL/GenBank/DDBJ whole genome shotgun (WGS) entry which is preliminary data.</text>
</comment>
<evidence type="ECO:0000256" key="11">
    <source>
        <dbReference type="PROSITE-ProRule" id="PRU01360"/>
    </source>
</evidence>
<evidence type="ECO:0000256" key="5">
    <source>
        <dbReference type="ARBA" id="ARBA00022692"/>
    </source>
</evidence>
<comment type="subcellular location">
    <subcellularLocation>
        <location evidence="1 11">Cell outer membrane</location>
        <topology evidence="1 11">Multi-pass membrane protein</topology>
    </subcellularLocation>
</comment>
<evidence type="ECO:0000256" key="1">
    <source>
        <dbReference type="ARBA" id="ARBA00004571"/>
    </source>
</evidence>
<evidence type="ECO:0000256" key="7">
    <source>
        <dbReference type="ARBA" id="ARBA00023065"/>
    </source>
</evidence>
<comment type="similarity">
    <text evidence="11 12">Belongs to the TonB-dependent receptor family.</text>
</comment>
<accession>A0ABU1X2A9</accession>
<dbReference type="InterPro" id="IPR012910">
    <property type="entry name" value="Plug_dom"/>
</dbReference>
<reference evidence="16 17" key="1">
    <citation type="submission" date="2023-07" db="EMBL/GenBank/DDBJ databases">
        <title>Sorghum-associated microbial communities from plants grown in Nebraska, USA.</title>
        <authorList>
            <person name="Schachtman D."/>
        </authorList>
    </citation>
    <scope>NUCLEOTIDE SEQUENCE [LARGE SCALE GENOMIC DNA]</scope>
    <source>
        <strain evidence="16 17">4256</strain>
    </source>
</reference>
<keyword evidence="3 11" id="KW-1134">Transmembrane beta strand</keyword>
<keyword evidence="2 11" id="KW-0813">Transport</keyword>
<dbReference type="EMBL" id="JAVDWV010000011">
    <property type="protein sequence ID" value="MDR7155710.1"/>
    <property type="molecule type" value="Genomic_DNA"/>
</dbReference>
<sequence>MKKARFLAIALSTSSSLLFPHAASAQQTTSPDATVPAQAASEAAGINDIVVTAQRRAENLQKSSLSISVLTAEQIGRQGVSRTEDIARIAPGVQIGTSGAIPQIYVRGVGDPSQTALSNPAIALNIGGVNYARPQAAGTAFYDLERIEVLKGPQGTLYGRNSSGGAVNVLPTRPKLGTLEGLVNIEAGNYQAISSDGAINLPLGDTVALRASYLLRTRDGYLSDGSSDDKRQAVRLQLLFEPSDAVSVLLFGAYAHMGGIGNGYALYDPKGNPLRTPPRPSIGSFDPWTSATDARGAAILATGAPPPVLTAPDPNGLYQNNEFWNFQGELNADLGFAKLTFIPSYQRSTIDYKIFSSINFQVREDAGRGRPESSKAYSGELRLSNESDWLKWVVGGFYYNEKQHYVVTANQGLLQNVSLSADLQTESAAAFGQATASVSNTIRLIGGLRYTEEKRNLAGTRTSNLPVPGTNPLPVNGIAKSSSVDFKVGFEFDLAPQNMLYGNYTTGFKAGGVSPAVAPPYQPERVKTFTLGMRNRFFDNKLQVNVEGFYLEYKNQQVQSVAPDNLGILSGLIYNAGQAKSYGAEGSVVFQATSNDNLSASLVYNKTRYDSFIYQTPQFALPSGKTGCVVTPASPPFAQVDCSGQSLPLAPKWTGNVAYSHVFDLDTNGTLTFNGDMQFASEREASADFIPNTRLPAYQVFNAALTYALPGDTLSVTGFVRNISNEPVYLAAFQNSFVPSFVGVSIAPPRTYGLRLSYRY</sequence>
<dbReference type="PROSITE" id="PS52016">
    <property type="entry name" value="TONB_DEPENDENT_REC_3"/>
    <property type="match status" value="1"/>
</dbReference>
<evidence type="ECO:0000256" key="12">
    <source>
        <dbReference type="RuleBase" id="RU003357"/>
    </source>
</evidence>
<keyword evidence="5 11" id="KW-0812">Transmembrane</keyword>
<protein>
    <submittedName>
        <fullName evidence="16">Iron complex outermembrane receptor protein</fullName>
    </submittedName>
</protein>
<keyword evidence="8 12" id="KW-0798">TonB box</keyword>
<evidence type="ECO:0000259" key="14">
    <source>
        <dbReference type="Pfam" id="PF00593"/>
    </source>
</evidence>
<evidence type="ECO:0000256" key="8">
    <source>
        <dbReference type="ARBA" id="ARBA00023077"/>
    </source>
</evidence>
<evidence type="ECO:0000256" key="6">
    <source>
        <dbReference type="ARBA" id="ARBA00023004"/>
    </source>
</evidence>
<keyword evidence="17" id="KW-1185">Reference proteome</keyword>
<dbReference type="RefSeq" id="WP_310225262.1">
    <property type="nucleotide sequence ID" value="NZ_JAVDWV010000011.1"/>
</dbReference>
<evidence type="ECO:0000256" key="2">
    <source>
        <dbReference type="ARBA" id="ARBA00022448"/>
    </source>
</evidence>
<evidence type="ECO:0000256" key="3">
    <source>
        <dbReference type="ARBA" id="ARBA00022452"/>
    </source>
</evidence>
<feature type="domain" description="TonB-dependent receptor plug" evidence="15">
    <location>
        <begin position="60"/>
        <end position="166"/>
    </location>
</feature>
<dbReference type="Pfam" id="PF07715">
    <property type="entry name" value="Plug"/>
    <property type="match status" value="1"/>
</dbReference>
<dbReference type="SUPFAM" id="SSF56935">
    <property type="entry name" value="Porins"/>
    <property type="match status" value="1"/>
</dbReference>
<evidence type="ECO:0000259" key="15">
    <source>
        <dbReference type="Pfam" id="PF07715"/>
    </source>
</evidence>